<evidence type="ECO:0000259" key="1">
    <source>
        <dbReference type="Pfam" id="PF24035"/>
    </source>
</evidence>
<proteinExistence type="predicted"/>
<comment type="caution">
    <text evidence="2">The sequence shown here is derived from an EMBL/GenBank/DDBJ whole genome shotgun (WGS) entry which is preliminary data.</text>
</comment>
<dbReference type="Gene3D" id="1.10.10.10">
    <property type="entry name" value="Winged helix-like DNA-binding domain superfamily/Winged helix DNA-binding domain"/>
    <property type="match status" value="1"/>
</dbReference>
<dbReference type="Pfam" id="PF24035">
    <property type="entry name" value="DUF7344"/>
    <property type="match status" value="1"/>
</dbReference>
<dbReference type="RefSeq" id="WP_256533938.1">
    <property type="nucleotide sequence ID" value="NZ_CP101824.1"/>
</dbReference>
<dbReference type="InterPro" id="IPR036388">
    <property type="entry name" value="WH-like_DNA-bd_sf"/>
</dbReference>
<accession>A0ABD5NKX7</accession>
<dbReference type="AlphaFoldDB" id="A0ABD5NKX7"/>
<reference evidence="2 3" key="1">
    <citation type="journal article" date="2019" name="Int. J. Syst. Evol. Microbiol.">
        <title>The Global Catalogue of Microorganisms (GCM) 10K type strain sequencing project: providing services to taxonomists for standard genome sequencing and annotation.</title>
        <authorList>
            <consortium name="The Broad Institute Genomics Platform"/>
            <consortium name="The Broad Institute Genome Sequencing Center for Infectious Disease"/>
            <person name="Wu L."/>
            <person name="Ma J."/>
        </authorList>
    </citation>
    <scope>NUCLEOTIDE SEQUENCE [LARGE SCALE GENOMIC DNA]</scope>
    <source>
        <strain evidence="2 3">IBRC-M 10256</strain>
    </source>
</reference>
<sequence>MGTPIEPSTACALLSDPIRRSLLELFRDQPVWSIQELAVELAPYEGASPSDPDRSVDGVQIDLVHNHVPRLVDHGILEWDTRSGDVVRSDNYEAIVRITDLTADDHETAPAAIPDRP</sequence>
<dbReference type="EMBL" id="JBHSAQ010000002">
    <property type="protein sequence ID" value="MFC3957712.1"/>
    <property type="molecule type" value="Genomic_DNA"/>
</dbReference>
<name>A0ABD5NKX7_9EURY</name>
<feature type="domain" description="DUF7344" evidence="1">
    <location>
        <begin position="12"/>
        <end position="86"/>
    </location>
</feature>
<evidence type="ECO:0000313" key="3">
    <source>
        <dbReference type="Proteomes" id="UP001595846"/>
    </source>
</evidence>
<gene>
    <name evidence="2" type="ORF">ACFOUR_04905</name>
</gene>
<dbReference type="InterPro" id="IPR055768">
    <property type="entry name" value="DUF7344"/>
</dbReference>
<dbReference type="Proteomes" id="UP001595846">
    <property type="component" value="Unassembled WGS sequence"/>
</dbReference>
<protein>
    <submittedName>
        <fullName evidence="2">ArsR family transcriptional regulator</fullName>
    </submittedName>
</protein>
<evidence type="ECO:0000313" key="2">
    <source>
        <dbReference type="EMBL" id="MFC3957712.1"/>
    </source>
</evidence>
<dbReference type="GeneID" id="73903085"/>
<keyword evidence="3" id="KW-1185">Reference proteome</keyword>
<organism evidence="2 3">
    <name type="scientific">Halovivax cerinus</name>
    <dbReference type="NCBI Taxonomy" id="1487865"/>
    <lineage>
        <taxon>Archaea</taxon>
        <taxon>Methanobacteriati</taxon>
        <taxon>Methanobacteriota</taxon>
        <taxon>Stenosarchaea group</taxon>
        <taxon>Halobacteria</taxon>
        <taxon>Halobacteriales</taxon>
        <taxon>Natrialbaceae</taxon>
        <taxon>Halovivax</taxon>
    </lineage>
</organism>